<reference evidence="1" key="1">
    <citation type="submission" date="2015-06" db="UniProtKB">
        <authorList>
            <consortium name="EnsemblPlants"/>
        </authorList>
    </citation>
    <scope>IDENTIFICATION</scope>
</reference>
<sequence>MDHLAVDDAIAAPVTTASCRTSRPPLDLDGAIAMPITTPSSPCSIPQQHPTGGIVPASSTSHGVHRVTTVSDRQGSDTKCWRRLTQRRFFFFYLGGCLSQLTIGIGKFPME</sequence>
<organism evidence="1">
    <name type="scientific">Aegilops tauschii</name>
    <name type="common">Tausch's goatgrass</name>
    <name type="synonym">Aegilops squarrosa</name>
    <dbReference type="NCBI Taxonomy" id="37682"/>
    <lineage>
        <taxon>Eukaryota</taxon>
        <taxon>Viridiplantae</taxon>
        <taxon>Streptophyta</taxon>
        <taxon>Embryophyta</taxon>
        <taxon>Tracheophyta</taxon>
        <taxon>Spermatophyta</taxon>
        <taxon>Magnoliopsida</taxon>
        <taxon>Liliopsida</taxon>
        <taxon>Poales</taxon>
        <taxon>Poaceae</taxon>
        <taxon>BOP clade</taxon>
        <taxon>Pooideae</taxon>
        <taxon>Triticodae</taxon>
        <taxon>Triticeae</taxon>
        <taxon>Triticinae</taxon>
        <taxon>Aegilops</taxon>
    </lineage>
</organism>
<proteinExistence type="predicted"/>
<dbReference type="EnsemblPlants" id="EMT33204">
    <property type="protein sequence ID" value="EMT33204"/>
    <property type="gene ID" value="F775_43811"/>
</dbReference>
<protein>
    <submittedName>
        <fullName evidence="1">Uncharacterized protein</fullName>
    </submittedName>
</protein>
<evidence type="ECO:0000313" key="1">
    <source>
        <dbReference type="EnsemblPlants" id="EMT33204"/>
    </source>
</evidence>
<accession>M8CFL1</accession>
<name>M8CFL1_AEGTA</name>
<dbReference type="AlphaFoldDB" id="M8CFL1"/>